<protein>
    <submittedName>
        <fullName evidence="1">Uncharacterized protein</fullName>
    </submittedName>
</protein>
<gene>
    <name evidence="1" type="ORF">DB43_FX00150</name>
</gene>
<name>A0A0C1C289_9BACT</name>
<proteinExistence type="predicted"/>
<evidence type="ECO:0000313" key="1">
    <source>
        <dbReference type="EMBL" id="KIA77706.1"/>
    </source>
</evidence>
<dbReference type="EMBL" id="JSAM01000067">
    <property type="protein sequence ID" value="KIA77706.1"/>
    <property type="molecule type" value="Genomic_DNA"/>
</dbReference>
<sequence>MDNLVIRSEDAAAINRIRSMEGMREHILGLLTEREMAAEAFLKNLAERDHVVVAKPQAEPAQVVGMGWIARE</sequence>
<accession>A0A0C1C289</accession>
<organism evidence="1 2">
    <name type="scientific">Parachlamydia acanthamoebae</name>
    <dbReference type="NCBI Taxonomy" id="83552"/>
    <lineage>
        <taxon>Bacteria</taxon>
        <taxon>Pseudomonadati</taxon>
        <taxon>Chlamydiota</taxon>
        <taxon>Chlamydiia</taxon>
        <taxon>Parachlamydiales</taxon>
        <taxon>Parachlamydiaceae</taxon>
        <taxon>Parachlamydia</taxon>
    </lineage>
</organism>
<dbReference type="AlphaFoldDB" id="A0A0C1C289"/>
<reference evidence="1 2" key="1">
    <citation type="journal article" date="2014" name="Mol. Biol. Evol.">
        <title>Massive expansion of Ubiquitination-related gene families within the Chlamydiae.</title>
        <authorList>
            <person name="Domman D."/>
            <person name="Collingro A."/>
            <person name="Lagkouvardos I."/>
            <person name="Gehre L."/>
            <person name="Weinmaier T."/>
            <person name="Rattei T."/>
            <person name="Subtil A."/>
            <person name="Horn M."/>
        </authorList>
    </citation>
    <scope>NUCLEOTIDE SEQUENCE [LARGE SCALE GENOMIC DNA]</scope>
    <source>
        <strain evidence="1 2">OEW1</strain>
    </source>
</reference>
<dbReference type="PATRIC" id="fig|83552.4.peg.1124"/>
<dbReference type="RefSeq" id="WP_013925080.1">
    <property type="nucleotide sequence ID" value="NZ_BAWW01000002.1"/>
</dbReference>
<dbReference type="Proteomes" id="UP000031307">
    <property type="component" value="Unassembled WGS sequence"/>
</dbReference>
<evidence type="ECO:0000313" key="2">
    <source>
        <dbReference type="Proteomes" id="UP000031307"/>
    </source>
</evidence>
<comment type="caution">
    <text evidence="1">The sequence shown here is derived from an EMBL/GenBank/DDBJ whole genome shotgun (WGS) entry which is preliminary data.</text>
</comment>